<accession>A0A6G9ZZG9</accession>
<name>A0A6G9ZZG9_LYSSH</name>
<dbReference type="EMBL" id="MT075580">
    <property type="protein sequence ID" value="QIS31121.1"/>
    <property type="molecule type" value="Genomic_DNA"/>
</dbReference>
<protein>
    <submittedName>
        <fullName evidence="1">Uncharacterized protein</fullName>
    </submittedName>
</protein>
<proteinExistence type="predicted"/>
<dbReference type="RefSeq" id="WP_031417233.1">
    <property type="nucleotide sequence ID" value="NZ_CP064071.1"/>
</dbReference>
<organism evidence="1">
    <name type="scientific">Lysinibacillus sphaericus</name>
    <name type="common">Bacillus sphaericus</name>
    <dbReference type="NCBI Taxonomy" id="1421"/>
    <lineage>
        <taxon>Bacteria</taxon>
        <taxon>Bacillati</taxon>
        <taxon>Bacillota</taxon>
        <taxon>Bacilli</taxon>
        <taxon>Bacillales</taxon>
        <taxon>Bacillaceae</taxon>
        <taxon>Lysinibacillus</taxon>
    </lineage>
</organism>
<keyword evidence="1" id="KW-0614">Plasmid</keyword>
<evidence type="ECO:0000313" key="1">
    <source>
        <dbReference type="EMBL" id="QIS31121.1"/>
    </source>
</evidence>
<dbReference type="AlphaFoldDB" id="A0A6G9ZZG9"/>
<geneLocation type="plasmid" evidence="1">
    <name>pSSII-1</name>
</geneLocation>
<reference evidence="1" key="1">
    <citation type="submission" date="2020-02" db="EMBL/GenBank/DDBJ databases">
        <authorList>
            <person name="Hu X."/>
            <person name="Yuan Z."/>
            <person name="Cheng J."/>
            <person name="Geng P."/>
        </authorList>
    </citation>
    <scope>NUCLEOTIDE SEQUENCE</scope>
    <source>
        <strain evidence="1">SSII-1</strain>
        <plasmid evidence="1">pSSII-1</plasmid>
    </source>
</reference>
<sequence length="84" mass="9716">MGESDFLEKFIKIMNKQTENKPANNNHIIFSLPPDDFPHAIEVLKKHDEPAYEQLNKILEIARSTEITTSKVIHTLDTIENKKN</sequence>